<organism evidence="2 3">
    <name type="scientific">Photobacterium damselae subsp. damselae</name>
    <name type="common">Listonella damsela</name>
    <dbReference type="NCBI Taxonomy" id="85581"/>
    <lineage>
        <taxon>Bacteria</taxon>
        <taxon>Pseudomonadati</taxon>
        <taxon>Pseudomonadota</taxon>
        <taxon>Gammaproteobacteria</taxon>
        <taxon>Vibrionales</taxon>
        <taxon>Vibrionaceae</taxon>
        <taxon>Photobacterium</taxon>
    </lineage>
</organism>
<dbReference type="AlphaFoldDB" id="A0A850R6C7"/>
<dbReference type="InterPro" id="IPR058588">
    <property type="entry name" value="E2-CBASS"/>
</dbReference>
<evidence type="ECO:0000313" key="2">
    <source>
        <dbReference type="EMBL" id="NVP02989.1"/>
    </source>
</evidence>
<dbReference type="Proteomes" id="UP000533429">
    <property type="component" value="Unassembled WGS sequence"/>
</dbReference>
<reference evidence="2 3" key="1">
    <citation type="submission" date="2020-06" db="EMBL/GenBank/DDBJ databases">
        <title>Photobacterium damselae subsp. damselae comparative genomics.</title>
        <authorList>
            <person name="Osorio C.R."/>
        </authorList>
    </citation>
    <scope>NUCLEOTIDE SEQUENCE [LARGE SCALE GENOMIC DNA]</scope>
    <source>
        <strain evidence="2 3">TW250/03</strain>
    </source>
</reference>
<dbReference type="EMBL" id="JABXOR010001455">
    <property type="protein sequence ID" value="NVP02989.1"/>
    <property type="molecule type" value="Genomic_DNA"/>
</dbReference>
<name>A0A850R6C7_PHODD</name>
<evidence type="ECO:0000259" key="1">
    <source>
        <dbReference type="Pfam" id="PF26395"/>
    </source>
</evidence>
<feature type="domain" description="Type II CBASS E2 protein" evidence="1">
    <location>
        <begin position="8"/>
        <end position="139"/>
    </location>
</feature>
<dbReference type="Pfam" id="PF26395">
    <property type="entry name" value="E2-CBASS"/>
    <property type="match status" value="1"/>
</dbReference>
<accession>A0A850R6C7</accession>
<proteinExistence type="predicted"/>
<evidence type="ECO:0000313" key="3">
    <source>
        <dbReference type="Proteomes" id="UP000533429"/>
    </source>
</evidence>
<protein>
    <recommendedName>
        <fullName evidence="1">Type II CBASS E2 protein domain-containing protein</fullName>
    </recommendedName>
</protein>
<sequence>MVYVLRSQLNALMKRYPTGRGRIIKVKGGLQLEWRQQLQPTRFARKYEVLVRWYGINDIPDVEILSPNLQELANGKRSPHEFLSKGNTKPCLMFNGKGSKDWTFNMLIAESIIPWTMEWLYYWELWLSDGEWRGGGVHPGELTIEQYKERRQSSKVAKSKDKFR</sequence>
<gene>
    <name evidence="2" type="ORF">HWA77_22535</name>
</gene>
<comment type="caution">
    <text evidence="2">The sequence shown here is derived from an EMBL/GenBank/DDBJ whole genome shotgun (WGS) entry which is preliminary data.</text>
</comment>